<keyword evidence="3" id="KW-1185">Reference proteome</keyword>
<dbReference type="Proteomes" id="UP000762676">
    <property type="component" value="Unassembled WGS sequence"/>
</dbReference>
<evidence type="ECO:0000313" key="3">
    <source>
        <dbReference type="Proteomes" id="UP000762676"/>
    </source>
</evidence>
<evidence type="ECO:0000256" key="1">
    <source>
        <dbReference type="SAM" id="MobiDB-lite"/>
    </source>
</evidence>
<feature type="compositionally biased region" description="Basic and acidic residues" evidence="1">
    <location>
        <begin position="7"/>
        <end position="22"/>
    </location>
</feature>
<name>A0AAV4IML5_9GAST</name>
<dbReference type="AlphaFoldDB" id="A0AAV4IML5"/>
<dbReference type="EMBL" id="BMAT01006365">
    <property type="protein sequence ID" value="GFS11083.1"/>
    <property type="molecule type" value="Genomic_DNA"/>
</dbReference>
<comment type="caution">
    <text evidence="2">The sequence shown here is derived from an EMBL/GenBank/DDBJ whole genome shotgun (WGS) entry which is preliminary data.</text>
</comment>
<sequence length="148" mass="16511">MQLSRSINRETKENNYVEKKPDSACGMSRGKNRWPGQEDTVYKNYDKQQKLGPPGRKTIIARSRVAPIKGTSPDTRKHMEGSGNLPLFDFPPACRRLGKTRGGYIPALGGFLLHLWRPQRVSFDCANHTHTGLSQLGSSERGSSITID</sequence>
<protein>
    <submittedName>
        <fullName evidence="2">Uncharacterized protein</fullName>
    </submittedName>
</protein>
<reference evidence="2 3" key="1">
    <citation type="journal article" date="2021" name="Elife">
        <title>Chloroplast acquisition without the gene transfer in kleptoplastic sea slugs, Plakobranchus ocellatus.</title>
        <authorList>
            <person name="Maeda T."/>
            <person name="Takahashi S."/>
            <person name="Yoshida T."/>
            <person name="Shimamura S."/>
            <person name="Takaki Y."/>
            <person name="Nagai Y."/>
            <person name="Toyoda A."/>
            <person name="Suzuki Y."/>
            <person name="Arimoto A."/>
            <person name="Ishii H."/>
            <person name="Satoh N."/>
            <person name="Nishiyama T."/>
            <person name="Hasebe M."/>
            <person name="Maruyama T."/>
            <person name="Minagawa J."/>
            <person name="Obokata J."/>
            <person name="Shigenobu S."/>
        </authorList>
    </citation>
    <scope>NUCLEOTIDE SEQUENCE [LARGE SCALE GENOMIC DNA]</scope>
</reference>
<proteinExistence type="predicted"/>
<gene>
    <name evidence="2" type="ORF">ElyMa_003076500</name>
</gene>
<feature type="region of interest" description="Disordered" evidence="1">
    <location>
        <begin position="1"/>
        <end position="38"/>
    </location>
</feature>
<organism evidence="2 3">
    <name type="scientific">Elysia marginata</name>
    <dbReference type="NCBI Taxonomy" id="1093978"/>
    <lineage>
        <taxon>Eukaryota</taxon>
        <taxon>Metazoa</taxon>
        <taxon>Spiralia</taxon>
        <taxon>Lophotrochozoa</taxon>
        <taxon>Mollusca</taxon>
        <taxon>Gastropoda</taxon>
        <taxon>Heterobranchia</taxon>
        <taxon>Euthyneura</taxon>
        <taxon>Panpulmonata</taxon>
        <taxon>Sacoglossa</taxon>
        <taxon>Placobranchoidea</taxon>
        <taxon>Plakobranchidae</taxon>
        <taxon>Elysia</taxon>
    </lineage>
</organism>
<accession>A0AAV4IML5</accession>
<evidence type="ECO:0000313" key="2">
    <source>
        <dbReference type="EMBL" id="GFS11083.1"/>
    </source>
</evidence>